<feature type="compositionally biased region" description="Acidic residues" evidence="1">
    <location>
        <begin position="100"/>
        <end position="110"/>
    </location>
</feature>
<dbReference type="RefSeq" id="WP_148951111.1">
    <property type="nucleotide sequence ID" value="NZ_VTES01000015.1"/>
</dbReference>
<gene>
    <name evidence="2" type="ORF">FZD47_25305</name>
</gene>
<evidence type="ECO:0000256" key="1">
    <source>
        <dbReference type="SAM" id="MobiDB-lite"/>
    </source>
</evidence>
<organism evidence="2 3">
    <name type="scientific">Bacillus infantis</name>
    <dbReference type="NCBI Taxonomy" id="324767"/>
    <lineage>
        <taxon>Bacteria</taxon>
        <taxon>Bacillati</taxon>
        <taxon>Bacillota</taxon>
        <taxon>Bacilli</taxon>
        <taxon>Bacillales</taxon>
        <taxon>Bacillaceae</taxon>
        <taxon>Bacillus</taxon>
    </lineage>
</organism>
<protein>
    <submittedName>
        <fullName evidence="2">Uncharacterized protein</fullName>
    </submittedName>
</protein>
<reference evidence="2 3" key="1">
    <citation type="submission" date="2019-08" db="EMBL/GenBank/DDBJ databases">
        <title>Bacillus genomes from the desert of Cuatro Cienegas, Coahuila.</title>
        <authorList>
            <person name="Olmedo-Alvarez G."/>
        </authorList>
    </citation>
    <scope>NUCLEOTIDE SEQUENCE [LARGE SCALE GENOMIC DNA]</scope>
    <source>
        <strain evidence="2 3">CH37_1T</strain>
    </source>
</reference>
<proteinExistence type="predicted"/>
<sequence length="123" mass="13589">MEITLSSGKKVVTKEMTAYQSYLLNSFLTGSIDQKEVQGGQIPASVAFQMGTLQTLFKVDTVDGQKVRTPSNKKELIQAFGNFNSAELDELTQKMNPSSSDEENDEEDEGDGPHPDEVELEKK</sequence>
<evidence type="ECO:0000313" key="2">
    <source>
        <dbReference type="EMBL" id="TYS55748.1"/>
    </source>
</evidence>
<comment type="caution">
    <text evidence="2">The sequence shown here is derived from an EMBL/GenBank/DDBJ whole genome shotgun (WGS) entry which is preliminary data.</text>
</comment>
<dbReference type="EMBL" id="VTES01000015">
    <property type="protein sequence ID" value="TYS55748.1"/>
    <property type="molecule type" value="Genomic_DNA"/>
</dbReference>
<accession>A0A5D4S0W9</accession>
<feature type="compositionally biased region" description="Basic and acidic residues" evidence="1">
    <location>
        <begin position="111"/>
        <end position="123"/>
    </location>
</feature>
<name>A0A5D4S0W9_9BACI</name>
<feature type="region of interest" description="Disordered" evidence="1">
    <location>
        <begin position="90"/>
        <end position="123"/>
    </location>
</feature>
<evidence type="ECO:0000313" key="3">
    <source>
        <dbReference type="Proteomes" id="UP000323732"/>
    </source>
</evidence>
<dbReference type="AlphaFoldDB" id="A0A5D4S0W9"/>
<dbReference type="Proteomes" id="UP000323732">
    <property type="component" value="Unassembled WGS sequence"/>
</dbReference>